<keyword evidence="3" id="KW-1185">Reference proteome</keyword>
<dbReference type="PANTHER" id="PTHR13265">
    <property type="entry name" value="THO COMPLEX SUBUNIT 1"/>
    <property type="match status" value="1"/>
</dbReference>
<dbReference type="GO" id="GO:0000445">
    <property type="term" value="C:THO complex part of transcription export complex"/>
    <property type="evidence" value="ECO:0007669"/>
    <property type="project" value="TreeGrafter"/>
</dbReference>
<dbReference type="OMA" id="TTQGHIP"/>
<dbReference type="OrthoDB" id="10257415at2759"/>
<feature type="compositionally biased region" description="Basic and acidic residues" evidence="1">
    <location>
        <begin position="306"/>
        <end position="316"/>
    </location>
</feature>
<dbReference type="STRING" id="1076935.U4LW57"/>
<dbReference type="AlphaFoldDB" id="U4LW57"/>
<dbReference type="Pfam" id="PF11957">
    <property type="entry name" value="efThoc1"/>
    <property type="match status" value="1"/>
</dbReference>
<dbReference type="EMBL" id="HF936032">
    <property type="protein sequence ID" value="CCX33216.1"/>
    <property type="molecule type" value="Genomic_DNA"/>
</dbReference>
<feature type="region of interest" description="Disordered" evidence="1">
    <location>
        <begin position="306"/>
        <end position="352"/>
    </location>
</feature>
<gene>
    <name evidence="2" type="ORF">PCON_14256</name>
</gene>
<protein>
    <submittedName>
        <fullName evidence="2">Similar to Uncharacterized protein P25A2.03 acc. no. Q9URT2</fullName>
    </submittedName>
</protein>
<accession>U4LW57</accession>
<evidence type="ECO:0000313" key="3">
    <source>
        <dbReference type="Proteomes" id="UP000018144"/>
    </source>
</evidence>
<dbReference type="Proteomes" id="UP000018144">
    <property type="component" value="Unassembled WGS sequence"/>
</dbReference>
<dbReference type="eggNOG" id="KOG2491">
    <property type="taxonomic scope" value="Eukaryota"/>
</dbReference>
<dbReference type="InterPro" id="IPR021861">
    <property type="entry name" value="THO_THOC1"/>
</dbReference>
<proteinExistence type="predicted"/>
<evidence type="ECO:0000313" key="2">
    <source>
        <dbReference type="EMBL" id="CCX33216.1"/>
    </source>
</evidence>
<dbReference type="GO" id="GO:0006406">
    <property type="term" value="P:mRNA export from nucleus"/>
    <property type="evidence" value="ECO:0007669"/>
    <property type="project" value="TreeGrafter"/>
</dbReference>
<evidence type="ECO:0000256" key="1">
    <source>
        <dbReference type="SAM" id="MobiDB-lite"/>
    </source>
</evidence>
<organism evidence="2 3">
    <name type="scientific">Pyronema omphalodes (strain CBS 100304)</name>
    <name type="common">Pyronema confluens</name>
    <dbReference type="NCBI Taxonomy" id="1076935"/>
    <lineage>
        <taxon>Eukaryota</taxon>
        <taxon>Fungi</taxon>
        <taxon>Dikarya</taxon>
        <taxon>Ascomycota</taxon>
        <taxon>Pezizomycotina</taxon>
        <taxon>Pezizomycetes</taxon>
        <taxon>Pezizales</taxon>
        <taxon>Pyronemataceae</taxon>
        <taxon>Pyronema</taxon>
    </lineage>
</organism>
<reference evidence="2 3" key="1">
    <citation type="journal article" date="2013" name="PLoS Genet.">
        <title>The genome and development-dependent transcriptomes of Pyronema confluens: a window into fungal evolution.</title>
        <authorList>
            <person name="Traeger S."/>
            <person name="Altegoer F."/>
            <person name="Freitag M."/>
            <person name="Gabaldon T."/>
            <person name="Kempken F."/>
            <person name="Kumar A."/>
            <person name="Marcet-Houben M."/>
            <person name="Poggeler S."/>
            <person name="Stajich J.E."/>
            <person name="Nowrousian M."/>
        </authorList>
    </citation>
    <scope>NUCLEOTIDE SEQUENCE [LARGE SCALE GENOMIC DNA]</scope>
    <source>
        <strain evidence="3">CBS 100304</strain>
        <tissue evidence="2">Vegetative mycelium</tissue>
    </source>
</reference>
<dbReference type="PANTHER" id="PTHR13265:SF0">
    <property type="entry name" value="HPR1"/>
    <property type="match status" value="1"/>
</dbReference>
<name>U4LW57_PYROM</name>
<sequence length="640" mass="72576">MMALDEAPPVLAEAKSPEFLVQSMKELLGSITKTHLDPPLTVNDLDSELFDKIKPSGEVDDYYKSSLEAAHKAVLYDIAVKQEQNPEDDQIIVDFANLMDLALICTELDLVEGLPFNLLEELFDTQTIPASERLFNYLESRVERLTVGMEGGKGKALVLLRLCNELLRRLSKAEDTIFCGRILIFLSKSFPIAERSAVNLRGEFNTDNVTIFDDIPEENPEEQPAENVDSMEIDDDIKVVEPVVDSASSDDKTKPTVNGEKPVSIDKLYTMFWSMQHDFADPTRLFNPENFQRFKDALAATMQKFKEAEKQTRESTGDSAKAEPVPPSKNPSEDSKTTPVAGTKRKREDVETEGFNPKYLTSRELFELEIYDLTFRRNVLVQAMILLDFLLSLTPAAKEKWSDPKNTNRAVQYAFTLGPEDVTPVPTLCPRAVSNKLQEAWVTKTKDHMSGYLQAEQKGKLFMRLIDTVLAREKNWIAWKTEGCHPFDIPAMKKEDVESAEVKAMNHCKAERPFPYTMGTPTLNRLWVDTGRQLHIDDLMDEDRRRVPTVESFSAGVDSDLEELKDAMFPADIDECHNNIQTKTWKALRLASGSRLHVFNRFDDRFDETRNDIKMLEEKTQEDLKPRVIATATTTTTPAA</sequence>